<keyword evidence="1" id="KW-0436">Ligase</keyword>
<dbReference type="InterPro" id="IPR042520">
    <property type="entry name" value="GshA_N"/>
</dbReference>
<dbReference type="AlphaFoldDB" id="A0A6I6CKP9"/>
<dbReference type="EC" id="6.3.2.2" evidence="1"/>
<proteinExistence type="predicted"/>
<dbReference type="NCBIfam" id="TIGR02049">
    <property type="entry name" value="gshA_ferroox"/>
    <property type="match status" value="1"/>
</dbReference>
<reference evidence="1 2" key="1">
    <citation type="submission" date="2019-03" db="EMBL/GenBank/DDBJ databases">
        <title>Wolbachia endosymbiont of Haematobia irritans wIrr.</title>
        <authorList>
            <person name="Parry R.H."/>
            <person name="Asgari S."/>
        </authorList>
    </citation>
    <scope>NUCLEOTIDE SEQUENCE [LARGE SCALE GENOMIC DNA]</scope>
    <source>
        <strain evidence="2">wIrr</strain>
    </source>
</reference>
<name>A0A6I6CKP9_WOLPI</name>
<dbReference type="RefSeq" id="WP_151807649.1">
    <property type="nucleotide sequence ID" value="NZ_CP037426.1"/>
</dbReference>
<organism evidence="1 2">
    <name type="scientific">Wolbachia pipientis</name>
    <dbReference type="NCBI Taxonomy" id="955"/>
    <lineage>
        <taxon>Bacteria</taxon>
        <taxon>Pseudomonadati</taxon>
        <taxon>Pseudomonadota</taxon>
        <taxon>Alphaproteobacteria</taxon>
        <taxon>Rickettsiales</taxon>
        <taxon>Anaplasmataceae</taxon>
        <taxon>Wolbachieae</taxon>
        <taxon>Wolbachia</taxon>
    </lineage>
</organism>
<dbReference type="Proteomes" id="UP000422744">
    <property type="component" value="Chromosome"/>
</dbReference>
<accession>A0A6I6CKP9</accession>
<evidence type="ECO:0000313" key="1">
    <source>
        <dbReference type="EMBL" id="QGT16579.1"/>
    </source>
</evidence>
<sequence>MQNIIHPDLEKSINNWFEAKFNGLTSPFYSSIDLRNSGYKIVPVDANLFPAGFNNLSEESRTMAARLIKSYFKRHQYKKVLIIPENYTRNKMYIENVFVIEKILQLAGFETRIGLLYNEVYNLIEQYETVVKENSLLKTTSGFVPDVIILNRDMTSHIPDTLKDVKQDIVPSPLYGWHSRQKFKYFEIYQELASEFCGKFKIDPWLISVLTESCDGVDFDDDLSLGAVATKVDQILSLVQKKYEEYEIKTQPYVFIKASNGTYGMGIITATSGEEILNLNKKKRHKMKKIKEGIAINSVIIQEGVPTIDMFKSSSAEPLIYYIGDTPTCYLYRCNSRKDVYSSLNATDCEFHDVSQVVEGKILSLWSIVSKLAVLALAVEIKSFHP</sequence>
<gene>
    <name evidence="1" type="primary">gshA</name>
    <name evidence="1" type="ORF">E0495_05210</name>
</gene>
<dbReference type="InterPro" id="IPR011718">
    <property type="entry name" value="GshA"/>
</dbReference>
<evidence type="ECO:0000313" key="2">
    <source>
        <dbReference type="Proteomes" id="UP000422744"/>
    </source>
</evidence>
<dbReference type="Pfam" id="PF08886">
    <property type="entry name" value="GshA"/>
    <property type="match status" value="1"/>
</dbReference>
<protein>
    <submittedName>
        <fullName evidence="1">Glutamate--cysteine ligase</fullName>
        <ecNumber evidence="1">6.3.2.2</ecNumber>
    </submittedName>
</protein>
<dbReference type="EMBL" id="CP037426">
    <property type="protein sequence ID" value="QGT16579.1"/>
    <property type="molecule type" value="Genomic_DNA"/>
</dbReference>
<dbReference type="GO" id="GO:0004357">
    <property type="term" value="F:glutamate-cysteine ligase activity"/>
    <property type="evidence" value="ECO:0007669"/>
    <property type="project" value="UniProtKB-EC"/>
</dbReference>
<dbReference type="Gene3D" id="3.40.50.11280">
    <property type="entry name" value="Glutamate-cysteine ligase, N-terminal domain"/>
    <property type="match status" value="1"/>
</dbReference>